<dbReference type="InterPro" id="IPR002737">
    <property type="entry name" value="MEMO1_fam"/>
</dbReference>
<dbReference type="RefSeq" id="WP_162549365.1">
    <property type="nucleotide sequence ID" value="NZ_AP017372.2"/>
</dbReference>
<dbReference type="Pfam" id="PF01875">
    <property type="entry name" value="Memo"/>
    <property type="match status" value="1"/>
</dbReference>
<dbReference type="CDD" id="cd07361">
    <property type="entry name" value="MEMO_like"/>
    <property type="match status" value="1"/>
</dbReference>
<organism evidence="2 3">
    <name type="scientific">Halorhodospira halochloris</name>
    <name type="common">Ectothiorhodospira halochloris</name>
    <dbReference type="NCBI Taxonomy" id="1052"/>
    <lineage>
        <taxon>Bacteria</taxon>
        <taxon>Pseudomonadati</taxon>
        <taxon>Pseudomonadota</taxon>
        <taxon>Gammaproteobacteria</taxon>
        <taxon>Chromatiales</taxon>
        <taxon>Ectothiorhodospiraceae</taxon>
        <taxon>Halorhodospira</taxon>
    </lineage>
</organism>
<dbReference type="NCBIfam" id="TIGR04336">
    <property type="entry name" value="AmmeMemoSam_B"/>
    <property type="match status" value="1"/>
</dbReference>
<accession>A0A0X8XA21</accession>
<proteinExistence type="inferred from homology"/>
<sequence length="267" mass="29453">MREMGQNRLPAVAGRFYPDNPTALASFVDDLLAKCDSTRGDSQHKPQAMILPHAGYPFSGAAAAQGYARVRPFREQIRHIVLLGPSHFVDFQGVAVPTVTSFTTPLGDVRINETLRTTAGNQPGVLYDDAPHSKEHSIEVHLPFLQRIFKEFDFLPLAVGRMKPEECGQLIDSLLSEETLIVVSSDLSHFYDDEQARQLDKQATAAIEALDFEGIEHHQACGAVPIRGLLWLARQKGWQAHTITLCNSGDVTGERSSVVGYGSYVFH</sequence>
<protein>
    <recommendedName>
        <fullName evidence="4">MEMO1 family protein</fullName>
    </recommendedName>
</protein>
<evidence type="ECO:0008006" key="4">
    <source>
        <dbReference type="Google" id="ProtNLM"/>
    </source>
</evidence>
<comment type="similarity">
    <text evidence="1">Belongs to the MEMO1 family.</text>
</comment>
<dbReference type="AlphaFoldDB" id="A0A0X8XA21"/>
<keyword evidence="3" id="KW-1185">Reference proteome</keyword>
<dbReference type="Proteomes" id="UP000218890">
    <property type="component" value="Chromosome"/>
</dbReference>
<dbReference type="KEGG" id="hhk:HH1059_09690"/>
<evidence type="ECO:0000313" key="2">
    <source>
        <dbReference type="EMBL" id="BAU57663.1"/>
    </source>
</evidence>
<dbReference type="PANTHER" id="PTHR11060">
    <property type="entry name" value="PROTEIN MEMO1"/>
    <property type="match status" value="1"/>
</dbReference>
<dbReference type="Gene3D" id="3.40.830.10">
    <property type="entry name" value="LigB-like"/>
    <property type="match status" value="1"/>
</dbReference>
<evidence type="ECO:0000313" key="3">
    <source>
        <dbReference type="Proteomes" id="UP000218890"/>
    </source>
</evidence>
<gene>
    <name evidence="2" type="ORF">HH1059_09690</name>
</gene>
<evidence type="ECO:0000256" key="1">
    <source>
        <dbReference type="ARBA" id="ARBA00006315"/>
    </source>
</evidence>
<dbReference type="PANTHER" id="PTHR11060:SF0">
    <property type="entry name" value="PROTEIN MEMO1"/>
    <property type="match status" value="1"/>
</dbReference>
<reference evidence="2" key="1">
    <citation type="submission" date="2016-02" db="EMBL/GenBank/DDBJ databases">
        <title>Halorhodospira halochloris DSM-1059 complete genome, version 2.</title>
        <authorList>
            <person name="Tsukatani Y."/>
        </authorList>
    </citation>
    <scope>NUCLEOTIDE SEQUENCE</scope>
    <source>
        <strain evidence="2">DSM 1059</strain>
    </source>
</reference>
<dbReference type="EMBL" id="AP017372">
    <property type="protein sequence ID" value="BAU57663.1"/>
    <property type="molecule type" value="Genomic_DNA"/>
</dbReference>
<name>A0A0X8XA21_HALHR</name>